<sequence length="463" mass="51531">MPNPLAQLMLVLWPVVTILLFRKLQPDRALIWSMLAAYLILPPPPAGFDFPLIPPMTKSSIPAMAAIIAVVALVERERSLLPESPLGRLLIAVFVLSPFATSFTNGELVIWGDTVLPGLDMKDAVSMSVRQFFHLVPFLLARWLLVGSESHRALLVALVAGTLVYTAPMLIELRMSPQMNIWIYGYFQHSFDQMVRYGGYRPIVFLQHALWAAFLTMSAAVAAVGLVKYEPRRSLRALWLLSSIWLLVMLVLSKSYAPLLYGLLIVPMVLLMSTRMQLTVAAVVALLAVSYPMLKGAQMIPTETILAAAERIGPDRANSLEFRFDNEAVLQERAQEKPLFGWGSWGRNHVFDDSGRQLTISDGRWIITLGVYGWVGFLAEFWLIALPILMIWREAFRTGAPVSPYAGPLALLLAINLVDMIPNATLTPLTWLIAGTLWGMAEVPQASQRPGFAPVDRVWRSVM</sequence>
<feature type="transmembrane region" description="Helical" evidence="1">
    <location>
        <begin position="263"/>
        <end position="289"/>
    </location>
</feature>
<accession>A0A365U3U8</accession>
<keyword evidence="1" id="KW-0812">Transmembrane</keyword>
<protein>
    <recommendedName>
        <fullName evidence="4">O-antigen ligase like membrane protein</fullName>
    </recommendedName>
</protein>
<feature type="transmembrane region" description="Helical" evidence="1">
    <location>
        <begin position="203"/>
        <end position="226"/>
    </location>
</feature>
<feature type="transmembrane region" description="Helical" evidence="1">
    <location>
        <begin position="238"/>
        <end position="257"/>
    </location>
</feature>
<name>A0A365U3U8_9RHOB</name>
<keyword evidence="3" id="KW-1185">Reference proteome</keyword>
<evidence type="ECO:0008006" key="4">
    <source>
        <dbReference type="Google" id="ProtNLM"/>
    </source>
</evidence>
<evidence type="ECO:0000313" key="2">
    <source>
        <dbReference type="EMBL" id="RBI82689.1"/>
    </source>
</evidence>
<dbReference type="EMBL" id="QNTQ01000030">
    <property type="protein sequence ID" value="RBI82689.1"/>
    <property type="molecule type" value="Genomic_DNA"/>
</dbReference>
<feature type="transmembrane region" description="Helical" evidence="1">
    <location>
        <begin position="6"/>
        <end position="22"/>
    </location>
</feature>
<keyword evidence="1" id="KW-1133">Transmembrane helix</keyword>
<keyword evidence="1" id="KW-0472">Membrane</keyword>
<proteinExistence type="predicted"/>
<feature type="transmembrane region" description="Helical" evidence="1">
    <location>
        <begin position="52"/>
        <end position="74"/>
    </location>
</feature>
<evidence type="ECO:0000256" key="1">
    <source>
        <dbReference type="SAM" id="Phobius"/>
    </source>
</evidence>
<dbReference type="Proteomes" id="UP000253370">
    <property type="component" value="Unassembled WGS sequence"/>
</dbReference>
<dbReference type="AlphaFoldDB" id="A0A365U3U8"/>
<dbReference type="OrthoDB" id="7595044at2"/>
<reference evidence="2 3" key="1">
    <citation type="submission" date="2018-07" db="EMBL/GenBank/DDBJ databases">
        <title>Rhodosalinus sp. strain E84T genomic sequence and assembly.</title>
        <authorList>
            <person name="Liu Z.-W."/>
            <person name="Lu D.-C."/>
        </authorList>
    </citation>
    <scope>NUCLEOTIDE SEQUENCE [LARGE SCALE GENOMIC DNA]</scope>
    <source>
        <strain evidence="2 3">E84</strain>
    </source>
</reference>
<gene>
    <name evidence="2" type="ORF">DRV85_18365</name>
</gene>
<dbReference type="PANTHER" id="PTHR37422">
    <property type="entry name" value="TEICHURONIC ACID BIOSYNTHESIS PROTEIN TUAE"/>
    <property type="match status" value="1"/>
</dbReference>
<evidence type="ECO:0000313" key="3">
    <source>
        <dbReference type="Proteomes" id="UP000253370"/>
    </source>
</evidence>
<organism evidence="2 3">
    <name type="scientific">Rhodosalinus halophilus</name>
    <dbReference type="NCBI Taxonomy" id="2259333"/>
    <lineage>
        <taxon>Bacteria</taxon>
        <taxon>Pseudomonadati</taxon>
        <taxon>Pseudomonadota</taxon>
        <taxon>Alphaproteobacteria</taxon>
        <taxon>Rhodobacterales</taxon>
        <taxon>Paracoccaceae</taxon>
        <taxon>Rhodosalinus</taxon>
    </lineage>
</organism>
<dbReference type="InterPro" id="IPR051533">
    <property type="entry name" value="WaaL-like"/>
</dbReference>
<comment type="caution">
    <text evidence="2">The sequence shown here is derived from an EMBL/GenBank/DDBJ whole genome shotgun (WGS) entry which is preliminary data.</text>
</comment>
<feature type="transmembrane region" description="Helical" evidence="1">
    <location>
        <begin position="365"/>
        <end position="392"/>
    </location>
</feature>
<feature type="transmembrane region" description="Helical" evidence="1">
    <location>
        <begin position="124"/>
        <end position="146"/>
    </location>
</feature>
<feature type="transmembrane region" description="Helical" evidence="1">
    <location>
        <begin position="29"/>
        <end position="46"/>
    </location>
</feature>
<feature type="transmembrane region" description="Helical" evidence="1">
    <location>
        <begin position="153"/>
        <end position="171"/>
    </location>
</feature>
<dbReference type="PANTHER" id="PTHR37422:SF13">
    <property type="entry name" value="LIPOPOLYSACCHARIDE BIOSYNTHESIS PROTEIN PA4999-RELATED"/>
    <property type="match status" value="1"/>
</dbReference>
<feature type="transmembrane region" description="Helical" evidence="1">
    <location>
        <begin position="86"/>
        <end position="104"/>
    </location>
</feature>
<dbReference type="RefSeq" id="WP_113290928.1">
    <property type="nucleotide sequence ID" value="NZ_QNTQ01000030.1"/>
</dbReference>